<keyword evidence="2" id="KW-1185">Reference proteome</keyword>
<protein>
    <submittedName>
        <fullName evidence="1">Uncharacterized protein</fullName>
    </submittedName>
</protein>
<evidence type="ECO:0000313" key="1">
    <source>
        <dbReference type="EMBL" id="KIK10026.1"/>
    </source>
</evidence>
<reference evidence="1 2" key="1">
    <citation type="submission" date="2014-04" db="EMBL/GenBank/DDBJ databases">
        <authorList>
            <consortium name="DOE Joint Genome Institute"/>
            <person name="Kuo A."/>
            <person name="Kohler A."/>
            <person name="Nagy L.G."/>
            <person name="Floudas D."/>
            <person name="Copeland A."/>
            <person name="Barry K.W."/>
            <person name="Cichocki N."/>
            <person name="Veneault-Fourrey C."/>
            <person name="LaButti K."/>
            <person name="Lindquist E.A."/>
            <person name="Lipzen A."/>
            <person name="Lundell T."/>
            <person name="Morin E."/>
            <person name="Murat C."/>
            <person name="Sun H."/>
            <person name="Tunlid A."/>
            <person name="Henrissat B."/>
            <person name="Grigoriev I.V."/>
            <person name="Hibbett D.S."/>
            <person name="Martin F."/>
            <person name="Nordberg H.P."/>
            <person name="Cantor M.N."/>
            <person name="Hua S.X."/>
        </authorList>
    </citation>
    <scope>NUCLEOTIDE SEQUENCE [LARGE SCALE GENOMIC DNA]</scope>
    <source>
        <strain evidence="1 2">LaAM-08-1</strain>
    </source>
</reference>
<name>A0A0C9XYP8_9AGAR</name>
<reference evidence="2" key="2">
    <citation type="submission" date="2015-01" db="EMBL/GenBank/DDBJ databases">
        <title>Evolutionary Origins and Diversification of the Mycorrhizal Mutualists.</title>
        <authorList>
            <consortium name="DOE Joint Genome Institute"/>
            <consortium name="Mycorrhizal Genomics Consortium"/>
            <person name="Kohler A."/>
            <person name="Kuo A."/>
            <person name="Nagy L.G."/>
            <person name="Floudas D."/>
            <person name="Copeland A."/>
            <person name="Barry K.W."/>
            <person name="Cichocki N."/>
            <person name="Veneault-Fourrey C."/>
            <person name="LaButti K."/>
            <person name="Lindquist E.A."/>
            <person name="Lipzen A."/>
            <person name="Lundell T."/>
            <person name="Morin E."/>
            <person name="Murat C."/>
            <person name="Riley R."/>
            <person name="Ohm R."/>
            <person name="Sun H."/>
            <person name="Tunlid A."/>
            <person name="Henrissat B."/>
            <person name="Grigoriev I.V."/>
            <person name="Hibbett D.S."/>
            <person name="Martin F."/>
        </authorList>
    </citation>
    <scope>NUCLEOTIDE SEQUENCE [LARGE SCALE GENOMIC DNA]</scope>
    <source>
        <strain evidence="2">LaAM-08-1</strain>
    </source>
</reference>
<dbReference type="HOGENOM" id="CLU_2050022_0_0_1"/>
<dbReference type="EMBL" id="KN838536">
    <property type="protein sequence ID" value="KIK10026.1"/>
    <property type="molecule type" value="Genomic_DNA"/>
</dbReference>
<evidence type="ECO:0000313" key="2">
    <source>
        <dbReference type="Proteomes" id="UP000054477"/>
    </source>
</evidence>
<dbReference type="AlphaFoldDB" id="A0A0C9XYP8"/>
<organism evidence="1 2">
    <name type="scientific">Laccaria amethystina LaAM-08-1</name>
    <dbReference type="NCBI Taxonomy" id="1095629"/>
    <lineage>
        <taxon>Eukaryota</taxon>
        <taxon>Fungi</taxon>
        <taxon>Dikarya</taxon>
        <taxon>Basidiomycota</taxon>
        <taxon>Agaricomycotina</taxon>
        <taxon>Agaricomycetes</taxon>
        <taxon>Agaricomycetidae</taxon>
        <taxon>Agaricales</taxon>
        <taxon>Agaricineae</taxon>
        <taxon>Hydnangiaceae</taxon>
        <taxon>Laccaria</taxon>
    </lineage>
</organism>
<accession>A0A0C9XYP8</accession>
<gene>
    <name evidence="1" type="ORF">K443DRAFT_670664</name>
</gene>
<proteinExistence type="predicted"/>
<sequence>MELNLQPTESHCCFKKYAEPPGNSFHPINIQWKHQVKSSLTDPKSQDPNYGRRVVNLGAHSNPDLFPRRHKDGPITPLYRYEGTTGGSLISESLVLDEGFFADNEQKVFVNCKTYCLRLE</sequence>
<dbReference type="Proteomes" id="UP000054477">
    <property type="component" value="Unassembled WGS sequence"/>
</dbReference>